<proteinExistence type="predicted"/>
<evidence type="ECO:0000313" key="4">
    <source>
        <dbReference type="WBParaSite" id="HCON_00053280-00001"/>
    </source>
</evidence>
<dbReference type="PANTHER" id="PTHR21301">
    <property type="entry name" value="REVERSE TRANSCRIPTASE"/>
    <property type="match status" value="1"/>
</dbReference>
<dbReference type="OMA" id="AQSERIM"/>
<evidence type="ECO:0000259" key="1">
    <source>
        <dbReference type="Pfam" id="PF00078"/>
    </source>
</evidence>
<dbReference type="Pfam" id="PF26215">
    <property type="entry name" value="HTH_animal"/>
    <property type="match status" value="1"/>
</dbReference>
<dbReference type="InterPro" id="IPR043502">
    <property type="entry name" value="DNA/RNA_pol_sf"/>
</dbReference>
<feature type="domain" description="Reverse transcriptase" evidence="1">
    <location>
        <begin position="223"/>
        <end position="397"/>
    </location>
</feature>
<dbReference type="OrthoDB" id="5851061at2759"/>
<organism evidence="3 4">
    <name type="scientific">Haemonchus contortus</name>
    <name type="common">Barber pole worm</name>
    <dbReference type="NCBI Taxonomy" id="6289"/>
    <lineage>
        <taxon>Eukaryota</taxon>
        <taxon>Metazoa</taxon>
        <taxon>Ecdysozoa</taxon>
        <taxon>Nematoda</taxon>
        <taxon>Chromadorea</taxon>
        <taxon>Rhabditida</taxon>
        <taxon>Rhabditina</taxon>
        <taxon>Rhabditomorpha</taxon>
        <taxon>Strongyloidea</taxon>
        <taxon>Trichostrongylidae</taxon>
        <taxon>Haemonchus</taxon>
    </lineage>
</organism>
<feature type="domain" description="Helix-turn-helix" evidence="2">
    <location>
        <begin position="438"/>
        <end position="491"/>
    </location>
</feature>
<dbReference type="PANTHER" id="PTHR21301:SF10">
    <property type="entry name" value="REVERSE TRANSCRIPTASE DOMAIN-CONTAINING PROTEIN"/>
    <property type="match status" value="1"/>
</dbReference>
<evidence type="ECO:0000313" key="3">
    <source>
        <dbReference type="Proteomes" id="UP000025227"/>
    </source>
</evidence>
<dbReference type="InterPro" id="IPR000477">
    <property type="entry name" value="RT_dom"/>
</dbReference>
<name>A0A7I5E7R4_HAECO</name>
<dbReference type="Proteomes" id="UP000025227">
    <property type="component" value="Unplaced"/>
</dbReference>
<accession>A0A7I5E7R4</accession>
<protein>
    <submittedName>
        <fullName evidence="4">Reverse transcriptase domain-containing protein</fullName>
    </submittedName>
</protein>
<dbReference type="AlphaFoldDB" id="A0A7I5E7R4"/>
<sequence length="600" mass="68233">MRKILCSLHELQDRLRYRAKVDGGASATTNAKAALKVPFPQVYFKQQEPDIASDISFQIFADEIFKVFSRFQKQRLSPNISRTQAEGIRELQGLVKSHTIRLSVIDKGGEFVVISNQIDRAITERHLEDSSLYQPCSIEEFQAQFRRLNRQWMAIAKSASLDSNLIARLKLESPRCPVLYPLIKTHKFSPADNVASITPSSVKVRPIISCVGGPTDRIAWFLNVILTQLLRFIPSHLTNTHMFLDQLRRVRLSETCAMESFDVESLYTNVSNDAAMEAVLELLSQHESTVNMHGLSIGQRCFDLLNAQSERIMVLLKECLNCNIFRWSGKYFAQTRGLAMGQRLAPTLAIAFMAKIEVPVLERLPMLYCRYIDDCFIVCSTQDEVDLCFDLLNAQSERIKVTREKPHEEWLPFLNVQVRTARGDYSTKWYRKHSNKNILVHWNSAHPLQTKRAVVRSMFRTAAEVSSGEKERKESVNIARNIAELNGYKLPPFRKARAGKESSRTNDDLFSTKIPFAVPFISDEVSTSIRKCLRRAGLQNTVGIVEIPPDNLKRRLVRNRMYDRTCATPNCVVCPSGREGDCSATGVAYKITCQNCGKRI</sequence>
<keyword evidence="3" id="KW-1185">Reference proteome</keyword>
<dbReference type="SUPFAM" id="SSF56672">
    <property type="entry name" value="DNA/RNA polymerases"/>
    <property type="match status" value="1"/>
</dbReference>
<dbReference type="WBParaSite" id="HCON_00053280-00001">
    <property type="protein sequence ID" value="HCON_00053280-00001"/>
    <property type="gene ID" value="HCON_00053280"/>
</dbReference>
<reference evidence="4" key="1">
    <citation type="submission" date="2020-12" db="UniProtKB">
        <authorList>
            <consortium name="WormBaseParasite"/>
        </authorList>
    </citation>
    <scope>IDENTIFICATION</scope>
    <source>
        <strain evidence="4">MHco3</strain>
    </source>
</reference>
<dbReference type="InterPro" id="IPR058912">
    <property type="entry name" value="HTH_animal"/>
</dbReference>
<dbReference type="Pfam" id="PF00078">
    <property type="entry name" value="RVT_1"/>
    <property type="match status" value="1"/>
</dbReference>
<evidence type="ECO:0000259" key="2">
    <source>
        <dbReference type="Pfam" id="PF26215"/>
    </source>
</evidence>